<accession>A0ABY4QVV2</accession>
<evidence type="ECO:0000256" key="3">
    <source>
        <dbReference type="ARBA" id="ARBA00022827"/>
    </source>
</evidence>
<dbReference type="SUPFAM" id="SSF54373">
    <property type="entry name" value="FAD-linked reductases, C-terminal domain"/>
    <property type="match status" value="1"/>
</dbReference>
<dbReference type="Gene3D" id="3.50.50.60">
    <property type="entry name" value="FAD/NAD(P)-binding domain"/>
    <property type="match status" value="1"/>
</dbReference>
<dbReference type="Pfam" id="PF01266">
    <property type="entry name" value="DAO"/>
    <property type="match status" value="1"/>
</dbReference>
<dbReference type="InterPro" id="IPR036188">
    <property type="entry name" value="FAD/NAD-bd_sf"/>
</dbReference>
<sequence length="391" mass="41864">MSSLVHPNLEELPDRADVVVVGAGLTGAAAAWAGTRRDLSVVVLEQFTIGHAHGSSHGSARIVRRAYPDELYVGLTGRAFELWQELEASAAMPILTMTGGIDHGDRRDPERIAEIFSRAGVRHALLGAGEAESRWPGMRFDGPVLFHPQAGVMDADRAIQAFVGQAKAGGALVFENASMLDAQLDPGGVIVQTSIGTVTARRLVLAAGGWLAGLAESLTGTRLRLPRLSVTQQQAFHFERSEPDVEWPITVHKLASGAGLQAYHLPGGRDGGPDHDRKISEHCGTTGPTTPLTRDGLIDPTVRERVTSYVREWLPGLVPLPRREVSCLYTSTDNEDFLLDIVDNRIVIASPCSGHGAKFAPVLGEIITGLVTGEARPDPRFSLAGHLAWTS</sequence>
<evidence type="ECO:0000256" key="2">
    <source>
        <dbReference type="ARBA" id="ARBA00022630"/>
    </source>
</evidence>
<keyword evidence="4" id="KW-0560">Oxidoreductase</keyword>
<dbReference type="EMBL" id="CP097332">
    <property type="protein sequence ID" value="UQX87463.1"/>
    <property type="molecule type" value="Genomic_DNA"/>
</dbReference>
<proteinExistence type="predicted"/>
<dbReference type="SUPFAM" id="SSF51905">
    <property type="entry name" value="FAD/NAD(P)-binding domain"/>
    <property type="match status" value="1"/>
</dbReference>
<dbReference type="InterPro" id="IPR006076">
    <property type="entry name" value="FAD-dep_OxRdtase"/>
</dbReference>
<dbReference type="Gene3D" id="3.30.9.10">
    <property type="entry name" value="D-Amino Acid Oxidase, subunit A, domain 2"/>
    <property type="match status" value="1"/>
</dbReference>
<dbReference type="PANTHER" id="PTHR10961">
    <property type="entry name" value="PEROXISOMAL SARCOSINE OXIDASE"/>
    <property type="match status" value="1"/>
</dbReference>
<gene>
    <name evidence="6" type="ORF">M6D93_14280</name>
</gene>
<dbReference type="PANTHER" id="PTHR10961:SF7">
    <property type="entry name" value="FAD DEPENDENT OXIDOREDUCTASE DOMAIN-CONTAINING PROTEIN"/>
    <property type="match status" value="1"/>
</dbReference>
<keyword evidence="3" id="KW-0274">FAD</keyword>
<reference evidence="6" key="1">
    <citation type="journal article" date="2018" name="Int. J. Syst. Evol. Microbiol.">
        <title>Jatrophihabitans telluris sp. nov., isolated from sediment soil of lava forest wetlands and the emended description of the genus Jatrophihabitans.</title>
        <authorList>
            <person name="Lee K.C."/>
            <person name="Suh M.K."/>
            <person name="Eom M.K."/>
            <person name="Kim K.K."/>
            <person name="Kim J.S."/>
            <person name="Kim D.S."/>
            <person name="Ko S.H."/>
            <person name="Shin Y.K."/>
            <person name="Lee J.S."/>
        </authorList>
    </citation>
    <scope>NUCLEOTIDE SEQUENCE</scope>
    <source>
        <strain evidence="6">N237</strain>
    </source>
</reference>
<evidence type="ECO:0000259" key="5">
    <source>
        <dbReference type="Pfam" id="PF01266"/>
    </source>
</evidence>
<protein>
    <submittedName>
        <fullName evidence="6">FAD-dependent oxidoreductase</fullName>
    </submittedName>
</protein>
<evidence type="ECO:0000256" key="4">
    <source>
        <dbReference type="ARBA" id="ARBA00023002"/>
    </source>
</evidence>
<dbReference type="RefSeq" id="WP_249770005.1">
    <property type="nucleotide sequence ID" value="NZ_CP097332.1"/>
</dbReference>
<evidence type="ECO:0000313" key="6">
    <source>
        <dbReference type="EMBL" id="UQX87463.1"/>
    </source>
</evidence>
<keyword evidence="7" id="KW-1185">Reference proteome</keyword>
<name>A0ABY4QVV2_9ACTN</name>
<dbReference type="InterPro" id="IPR045170">
    <property type="entry name" value="MTOX"/>
</dbReference>
<dbReference type="Proteomes" id="UP001056336">
    <property type="component" value="Chromosome"/>
</dbReference>
<feature type="domain" description="FAD dependent oxidoreductase" evidence="5">
    <location>
        <begin position="17"/>
        <end position="368"/>
    </location>
</feature>
<reference evidence="6" key="2">
    <citation type="submission" date="2022-05" db="EMBL/GenBank/DDBJ databases">
        <authorList>
            <person name="Kim J.-S."/>
            <person name="Lee K."/>
            <person name="Suh M."/>
            <person name="Eom M."/>
            <person name="Kim J.-S."/>
            <person name="Kim D.-S."/>
            <person name="Ko S.-H."/>
            <person name="Shin Y."/>
            <person name="Lee J.-S."/>
        </authorList>
    </citation>
    <scope>NUCLEOTIDE SEQUENCE</scope>
    <source>
        <strain evidence="6">N237</strain>
    </source>
</reference>
<evidence type="ECO:0000313" key="7">
    <source>
        <dbReference type="Proteomes" id="UP001056336"/>
    </source>
</evidence>
<keyword evidence="2" id="KW-0285">Flavoprotein</keyword>
<evidence type="ECO:0000256" key="1">
    <source>
        <dbReference type="ARBA" id="ARBA00001974"/>
    </source>
</evidence>
<organism evidence="6 7">
    <name type="scientific">Jatrophihabitans telluris</name>
    <dbReference type="NCBI Taxonomy" id="2038343"/>
    <lineage>
        <taxon>Bacteria</taxon>
        <taxon>Bacillati</taxon>
        <taxon>Actinomycetota</taxon>
        <taxon>Actinomycetes</taxon>
        <taxon>Jatrophihabitantales</taxon>
        <taxon>Jatrophihabitantaceae</taxon>
        <taxon>Jatrophihabitans</taxon>
    </lineage>
</organism>
<comment type="cofactor">
    <cofactor evidence="1">
        <name>FAD</name>
        <dbReference type="ChEBI" id="CHEBI:57692"/>
    </cofactor>
</comment>